<name>A0A9X6NA63_HYPEX</name>
<keyword evidence="3" id="KW-1185">Reference proteome</keyword>
<evidence type="ECO:0000313" key="2">
    <source>
        <dbReference type="EMBL" id="OWA50275.1"/>
    </source>
</evidence>
<sequence length="571" mass="61054">MMSGFLTVPSSLPTVSFLSADTQVGRYSAGPSGREKAALNALDKAILQEAGEEYAGQGEIQESRPASAASLNAVADETIGELNKNIDSDAELDEERAPVKVSFTVGDANEEEEDSSEGSSVYLTWKSSTISSPQDEYGRDERMDEAFSLPHRSLLAEFAAQEYEEEQEEEEPEEELVIEPYAEIPNLQQGGASPRMYALMSQNLEWSVPLIEFEKVWERLYEGDVALNQDRTSVSPHGFADREFQAVRDKEFASIPNHPVTDGSLFSLPKVIRSESEVTMALDSSVAHMHIGNDSTINEAVITCAIGNDSTVNEAVVTCAIGNDSTVNEAVATCAIEHDGFSGDGFVDLPDLQLRGLTPFTPKAPSLGLLNSPGISVRSSNPHPPQAFPVPPAAESSATLVSIRSQAAVPESTLQTPGKTLPPCPVPEVKASLPGPTGSGLTSSIQSHRPVAPQDPGPPVTVVPAGPAEVSPSGSKENDHVDPSFRTPESDSALPGSKENDLVDPSFRTPESDLIPKPQKRYTAPARGIFASIDPGLFSRQSFSVGPRKRKGVSRADAWVSSRKKGSIFID</sequence>
<evidence type="ECO:0000313" key="3">
    <source>
        <dbReference type="Proteomes" id="UP000192578"/>
    </source>
</evidence>
<dbReference type="AlphaFoldDB" id="A0A9X6NA63"/>
<evidence type="ECO:0000256" key="1">
    <source>
        <dbReference type="SAM" id="MobiDB-lite"/>
    </source>
</evidence>
<dbReference type="Proteomes" id="UP000192578">
    <property type="component" value="Unassembled WGS sequence"/>
</dbReference>
<proteinExistence type="predicted"/>
<reference evidence="3" key="1">
    <citation type="submission" date="2017-01" db="EMBL/GenBank/DDBJ databases">
        <title>Comparative genomics of anhydrobiosis in the tardigrade Hypsibius dujardini.</title>
        <authorList>
            <person name="Yoshida Y."/>
            <person name="Koutsovoulos G."/>
            <person name="Laetsch D."/>
            <person name="Stevens L."/>
            <person name="Kumar S."/>
            <person name="Horikawa D."/>
            <person name="Ishino K."/>
            <person name="Komine S."/>
            <person name="Tomita M."/>
            <person name="Blaxter M."/>
            <person name="Arakawa K."/>
        </authorList>
    </citation>
    <scope>NUCLEOTIDE SEQUENCE [LARGE SCALE GENOMIC DNA]</scope>
    <source>
        <strain evidence="3">Z151</strain>
    </source>
</reference>
<protein>
    <submittedName>
        <fullName evidence="2">Uncharacterized protein</fullName>
    </submittedName>
</protein>
<gene>
    <name evidence="2" type="ORF">BV898_14797</name>
</gene>
<comment type="caution">
    <text evidence="2">The sequence shown here is derived from an EMBL/GenBank/DDBJ whole genome shotgun (WGS) entry which is preliminary data.</text>
</comment>
<dbReference type="EMBL" id="MTYJ01000187">
    <property type="protein sequence ID" value="OWA50275.1"/>
    <property type="molecule type" value="Genomic_DNA"/>
</dbReference>
<feature type="region of interest" description="Disordered" evidence="1">
    <location>
        <begin position="408"/>
        <end position="518"/>
    </location>
</feature>
<organism evidence="2 3">
    <name type="scientific">Hypsibius exemplaris</name>
    <name type="common">Freshwater tardigrade</name>
    <dbReference type="NCBI Taxonomy" id="2072580"/>
    <lineage>
        <taxon>Eukaryota</taxon>
        <taxon>Metazoa</taxon>
        <taxon>Ecdysozoa</taxon>
        <taxon>Tardigrada</taxon>
        <taxon>Eutardigrada</taxon>
        <taxon>Parachela</taxon>
        <taxon>Hypsibioidea</taxon>
        <taxon>Hypsibiidae</taxon>
        <taxon>Hypsibius</taxon>
    </lineage>
</organism>
<accession>A0A9X6NA63</accession>
<feature type="region of interest" description="Disordered" evidence="1">
    <location>
        <begin position="375"/>
        <end position="394"/>
    </location>
</feature>
<feature type="compositionally biased region" description="Pro residues" evidence="1">
    <location>
        <begin position="382"/>
        <end position="392"/>
    </location>
</feature>